<evidence type="ECO:0000313" key="4">
    <source>
        <dbReference type="EMBL" id="MBR7799756.1"/>
    </source>
</evidence>
<keyword evidence="1" id="KW-0812">Transmembrane</keyword>
<keyword evidence="5" id="KW-1185">Reference proteome</keyword>
<dbReference type="EMBL" id="JAGSPJ010000002">
    <property type="protein sequence ID" value="MBR7799756.1"/>
    <property type="molecule type" value="Genomic_DNA"/>
</dbReference>
<evidence type="ECO:0000259" key="3">
    <source>
        <dbReference type="Pfam" id="PF25853"/>
    </source>
</evidence>
<feature type="transmembrane region" description="Helical" evidence="1">
    <location>
        <begin position="20"/>
        <end position="41"/>
    </location>
</feature>
<feature type="transmembrane region" description="Helical" evidence="1">
    <location>
        <begin position="308"/>
        <end position="327"/>
    </location>
</feature>
<protein>
    <submittedName>
        <fullName evidence="4">Uncharacterized protein</fullName>
    </submittedName>
</protein>
<dbReference type="InterPro" id="IPR046278">
    <property type="entry name" value="DUF6311"/>
</dbReference>
<feature type="transmembrane region" description="Helical" evidence="1">
    <location>
        <begin position="235"/>
        <end position="253"/>
    </location>
</feature>
<keyword evidence="1" id="KW-0472">Membrane</keyword>
<keyword evidence="1" id="KW-1133">Transmembrane helix</keyword>
<dbReference type="InterPro" id="IPR058671">
    <property type="entry name" value="DUF6311_C"/>
</dbReference>
<name>A0A941IEL4_9BURK</name>
<dbReference type="AlphaFoldDB" id="A0A941IEL4"/>
<dbReference type="RefSeq" id="WP_212674876.1">
    <property type="nucleotide sequence ID" value="NZ_JAGSPJ010000002.1"/>
</dbReference>
<feature type="transmembrane region" description="Helical" evidence="1">
    <location>
        <begin position="111"/>
        <end position="133"/>
    </location>
</feature>
<dbReference type="Pfam" id="PF25853">
    <property type="entry name" value="DUF6311_C"/>
    <property type="match status" value="1"/>
</dbReference>
<feature type="domain" description="DUF6311" evidence="2">
    <location>
        <begin position="27"/>
        <end position="426"/>
    </location>
</feature>
<accession>A0A941IEL4</accession>
<feature type="transmembrane region" description="Helical" evidence="1">
    <location>
        <begin position="339"/>
        <end position="359"/>
    </location>
</feature>
<reference evidence="4" key="1">
    <citation type="submission" date="2021-04" db="EMBL/GenBank/DDBJ databases">
        <title>novel species isolated from subtropical streams in China.</title>
        <authorList>
            <person name="Lu H."/>
        </authorList>
    </citation>
    <scope>NUCLEOTIDE SEQUENCE</scope>
    <source>
        <strain evidence="4">FT137W</strain>
    </source>
</reference>
<dbReference type="Proteomes" id="UP000678545">
    <property type="component" value="Unassembled WGS sequence"/>
</dbReference>
<feature type="transmembrane region" description="Helical" evidence="1">
    <location>
        <begin position="386"/>
        <end position="403"/>
    </location>
</feature>
<evidence type="ECO:0000313" key="5">
    <source>
        <dbReference type="Proteomes" id="UP000678545"/>
    </source>
</evidence>
<feature type="domain" description="DUF6311" evidence="3">
    <location>
        <begin position="446"/>
        <end position="549"/>
    </location>
</feature>
<gene>
    <name evidence="4" type="ORF">KDM90_07075</name>
</gene>
<evidence type="ECO:0000256" key="1">
    <source>
        <dbReference type="SAM" id="Phobius"/>
    </source>
</evidence>
<sequence length="710" mass="80897">MNTIQQMAKWTTSHQHSPQATKLVGLFVALMILLVLFPFQFWTGQGGFFEKIDASQHIAGWQFFAQDEWRFPLLKTTRINSPDGVNIAFMDSIPLAALLLKPFASWLPVQFHYIALWHILAFIGQGLGASVLIRSLGARSVFASAVAAFFACLWPALMWRFGHTALMTQCLILFGLAVYFQKRQAELSVHRAHIYLLSLSVLGLLIHPYFFAMLFSLLMFNILEEMILHREWRNGLWFFLLSLVVFAVIFYVLGYGGQHTTSFGFGEYSMNLSAPFCGSHFYSCAANEQAHQFAAYHFSDPTRGQYEGLNYLGLGVFFLLPFSLFFARANLKALCWDYRWFLFFLLCLSIYACANRVFWNDTLLFEYTVPNVLRKITDTFRSSGRFFWVVAYTVLFLVLAGMMQRLNRYRVGLLILACGLQFIDTRDFSQRLTNIASESSKSDLEAWEAPLRGIEILHVYPAFSCGTNNEDMVWFFQRLAARNQKKIDTGYIARDQVDCKKNRDFFERAFMADAIYVMPLKDILKAPNGFVQSIEQGQCLKWERYLVCSTLDRVKKLREHGLGETFIGPIDTIQWSPTQLGTQVGVQTQVNGVEILTSNRQAGILSFGPYAQVLQGTYEFVLDYVGDLSDETVQADWEVWVNLADVPEGGRRLATGKLSGSNGQRTRVSAPFSIDAGTANQTLELRTFYHAQGKLDLHALHLKKLRLVEQ</sequence>
<dbReference type="Pfam" id="PF19830">
    <property type="entry name" value="DUF6311"/>
    <property type="match status" value="1"/>
</dbReference>
<feature type="transmembrane region" description="Helical" evidence="1">
    <location>
        <begin position="164"/>
        <end position="181"/>
    </location>
</feature>
<feature type="transmembrane region" description="Helical" evidence="1">
    <location>
        <begin position="193"/>
        <end position="223"/>
    </location>
</feature>
<organism evidence="4 5">
    <name type="scientific">Undibacterium fentianense</name>
    <dbReference type="NCBI Taxonomy" id="2828728"/>
    <lineage>
        <taxon>Bacteria</taxon>
        <taxon>Pseudomonadati</taxon>
        <taxon>Pseudomonadota</taxon>
        <taxon>Betaproteobacteria</taxon>
        <taxon>Burkholderiales</taxon>
        <taxon>Oxalobacteraceae</taxon>
        <taxon>Undibacterium</taxon>
    </lineage>
</organism>
<comment type="caution">
    <text evidence="4">The sequence shown here is derived from an EMBL/GenBank/DDBJ whole genome shotgun (WGS) entry which is preliminary data.</text>
</comment>
<feature type="transmembrane region" description="Helical" evidence="1">
    <location>
        <begin position="139"/>
        <end position="157"/>
    </location>
</feature>
<evidence type="ECO:0000259" key="2">
    <source>
        <dbReference type="Pfam" id="PF19830"/>
    </source>
</evidence>
<proteinExistence type="predicted"/>